<feature type="compositionally biased region" description="Acidic residues" evidence="1">
    <location>
        <begin position="49"/>
        <end position="59"/>
    </location>
</feature>
<reference evidence="3" key="1">
    <citation type="submission" date="2013-06" db="EMBL/GenBank/DDBJ databases">
        <authorList>
            <person name="Zhao Q."/>
        </authorList>
    </citation>
    <scope>NUCLEOTIDE SEQUENCE</scope>
    <source>
        <strain evidence="3">cv. W1943</strain>
    </source>
</reference>
<dbReference type="PANTHER" id="PTHR47853:SF1">
    <property type="entry name" value="EXPRESSED PROTEIN"/>
    <property type="match status" value="1"/>
</dbReference>
<name>A0A0E0Q6P6_ORYRU</name>
<evidence type="ECO:0000313" key="2">
    <source>
        <dbReference type="EnsemblPlants" id="ORUFI07G10420.1"/>
    </source>
</evidence>
<feature type="region of interest" description="Disordered" evidence="1">
    <location>
        <begin position="46"/>
        <end position="80"/>
    </location>
</feature>
<reference evidence="2" key="2">
    <citation type="submission" date="2015-06" db="UniProtKB">
        <authorList>
            <consortium name="EnsemblPlants"/>
        </authorList>
    </citation>
    <scope>IDENTIFICATION</scope>
</reference>
<protein>
    <submittedName>
        <fullName evidence="2">Uncharacterized protein</fullName>
    </submittedName>
</protein>
<accession>A0A0E0Q6P6</accession>
<evidence type="ECO:0000256" key="1">
    <source>
        <dbReference type="SAM" id="MobiDB-lite"/>
    </source>
</evidence>
<organism evidence="2 3">
    <name type="scientific">Oryza rufipogon</name>
    <name type="common">Brownbeard rice</name>
    <name type="synonym">Asian wild rice</name>
    <dbReference type="NCBI Taxonomy" id="4529"/>
    <lineage>
        <taxon>Eukaryota</taxon>
        <taxon>Viridiplantae</taxon>
        <taxon>Streptophyta</taxon>
        <taxon>Embryophyta</taxon>
        <taxon>Tracheophyta</taxon>
        <taxon>Spermatophyta</taxon>
        <taxon>Magnoliopsida</taxon>
        <taxon>Liliopsida</taxon>
        <taxon>Poales</taxon>
        <taxon>Poaceae</taxon>
        <taxon>BOP clade</taxon>
        <taxon>Oryzoideae</taxon>
        <taxon>Oryzeae</taxon>
        <taxon>Oryzinae</taxon>
        <taxon>Oryza</taxon>
    </lineage>
</organism>
<evidence type="ECO:0000313" key="3">
    <source>
        <dbReference type="Proteomes" id="UP000008022"/>
    </source>
</evidence>
<proteinExistence type="predicted"/>
<dbReference type="Gramene" id="ORUFI07G10420.1">
    <property type="protein sequence ID" value="ORUFI07G10420.1"/>
    <property type="gene ID" value="ORUFI07G10420"/>
</dbReference>
<dbReference type="Proteomes" id="UP000008022">
    <property type="component" value="Unassembled WGS sequence"/>
</dbReference>
<dbReference type="EnsemblPlants" id="ORUFI07G10420.1">
    <property type="protein sequence ID" value="ORUFI07G10420.1"/>
    <property type="gene ID" value="ORUFI07G10420"/>
</dbReference>
<dbReference type="PANTHER" id="PTHR47853">
    <property type="entry name" value="EXPRESSED PROTEIN"/>
    <property type="match status" value="1"/>
</dbReference>
<sequence length="235" mass="25261">MTWIQGGDLCPVRIRPVADRGCHCQPHLSLSSSLRAATAGVCATAVEGPGEEEEGEKEEEEKRSSSGLEPSAADADTLVFPPSSGGNAFSRRLPALIEAADQGLSSRTEVQNARCGIVDMLRGAMDDAVVAEEICTMLNGVMAKSLLTLKMVSTMLRMVATTDLTRDVARLRRHDFERVCALAPSIVRGGRRGFGDRRADGMGLSNHEMSLKDDYCSKMKLQYPASRAPSATPYA</sequence>
<dbReference type="AlphaFoldDB" id="A0A0E0Q6P6"/>
<keyword evidence="3" id="KW-1185">Reference proteome</keyword>
<dbReference type="HOGENOM" id="CLU_103130_0_0_1"/>